<organism evidence="1 7">
    <name type="scientific">Metallosphaera sedula</name>
    <dbReference type="NCBI Taxonomy" id="43687"/>
    <lineage>
        <taxon>Archaea</taxon>
        <taxon>Thermoproteota</taxon>
        <taxon>Thermoprotei</taxon>
        <taxon>Sulfolobales</taxon>
        <taxon>Sulfolobaceae</taxon>
        <taxon>Metallosphaera</taxon>
    </lineage>
</organism>
<dbReference type="EMBL" id="CP012176">
    <property type="protein sequence ID" value="AKV82228.1"/>
    <property type="molecule type" value="Genomic_DNA"/>
</dbReference>
<evidence type="ECO:0000313" key="12">
    <source>
        <dbReference type="Proteomes" id="UP000068832"/>
    </source>
</evidence>
<dbReference type="OMA" id="IGKKHMW"/>
<dbReference type="Proteomes" id="UP000029084">
    <property type="component" value="Chromosome"/>
</dbReference>
<evidence type="ECO:0000313" key="7">
    <source>
        <dbReference type="Proteomes" id="UP000029084"/>
    </source>
</evidence>
<proteinExistence type="predicted"/>
<evidence type="ECO:0000313" key="3">
    <source>
        <dbReference type="EMBL" id="AKV75492.1"/>
    </source>
</evidence>
<dbReference type="EMBL" id="CP008822">
    <property type="protein sequence ID" value="AIM26227.1"/>
    <property type="molecule type" value="Genomic_DNA"/>
</dbReference>
<dbReference type="SUPFAM" id="SSF160975">
    <property type="entry name" value="AF1531-like"/>
    <property type="match status" value="1"/>
</dbReference>
<evidence type="ECO:0000313" key="11">
    <source>
        <dbReference type="Proteomes" id="UP000062475"/>
    </source>
</evidence>
<dbReference type="Proteomes" id="UP000061362">
    <property type="component" value="Chromosome"/>
</dbReference>
<name>A0A088E342_9CREN</name>
<dbReference type="Gene3D" id="2.40.50.140">
    <property type="entry name" value="Nucleic acid-binding proteins"/>
    <property type="match status" value="1"/>
</dbReference>
<dbReference type="AlphaFoldDB" id="A0A088E342"/>
<evidence type="ECO:0000313" key="1">
    <source>
        <dbReference type="EMBL" id="AIM26227.1"/>
    </source>
</evidence>
<dbReference type="Proteomes" id="UP000062475">
    <property type="component" value="Chromosome"/>
</dbReference>
<accession>A0A088E342</accession>
<dbReference type="Gene3D" id="1.10.150.280">
    <property type="entry name" value="AF1531-like domain"/>
    <property type="match status" value="1"/>
</dbReference>
<dbReference type="EMBL" id="CP012173">
    <property type="protein sequence ID" value="AKV75492.1"/>
    <property type="molecule type" value="Genomic_DNA"/>
</dbReference>
<dbReference type="InterPro" id="IPR007003">
    <property type="entry name" value="DUF655"/>
</dbReference>
<dbReference type="Pfam" id="PF04919">
    <property type="entry name" value="DUF655"/>
    <property type="match status" value="1"/>
</dbReference>
<protein>
    <submittedName>
        <fullName evidence="2">RNA-binding protein</fullName>
    </submittedName>
</protein>
<dbReference type="GeneID" id="91756918"/>
<dbReference type="PATRIC" id="fig|43687.5.peg.65"/>
<dbReference type="Proteomes" id="UP000062398">
    <property type="component" value="Chromosome"/>
</dbReference>
<reference evidence="6 8" key="3">
    <citation type="submission" date="2015-07" db="EMBL/GenBank/DDBJ databases">
        <title>Physiological, transcriptional responses and genome re-sequencing of acid resistant extremely thermoacidophilic Metallosphaera sedula SARC-M1.</title>
        <authorList>
            <person name="Ai C."/>
            <person name="McCarthy S."/>
            <person name="Eckrich V."/>
            <person name="Rudrappa D."/>
            <person name="Qiu G."/>
            <person name="Blum P."/>
        </authorList>
    </citation>
    <scope>NUCLEOTIDE SEQUENCE [LARGE SCALE GENOMIC DNA]</scope>
    <source>
        <strain evidence="6 8">SARC-M1</strain>
    </source>
</reference>
<dbReference type="PANTHER" id="PTHR40734">
    <property type="entry name" value="TRNA-SPECIFIC ADENOSINE DEAMINASE-RELATED"/>
    <property type="match status" value="1"/>
</dbReference>
<dbReference type="RefSeq" id="WP_011921209.1">
    <property type="nucleotide sequence ID" value="NZ_AP019770.1"/>
</dbReference>
<evidence type="ECO:0000313" key="4">
    <source>
        <dbReference type="EMBL" id="AKV77738.1"/>
    </source>
</evidence>
<evidence type="ECO:0000313" key="9">
    <source>
        <dbReference type="Proteomes" id="UP000061362"/>
    </source>
</evidence>
<dbReference type="EMBL" id="CP012174">
    <property type="protein sequence ID" value="AKV77738.1"/>
    <property type="molecule type" value="Genomic_DNA"/>
</dbReference>
<dbReference type="Proteomes" id="UP000068832">
    <property type="component" value="Chromosome"/>
</dbReference>
<reference evidence="1 7" key="1">
    <citation type="journal article" date="2014" name="J. Bacteriol.">
        <title>Role of an Archaeal PitA Transporter in the Copper and Arsenic Resistance of Metallosphaera sedula, an Extreme Thermoacidophile.</title>
        <authorList>
            <person name="McCarthy S."/>
            <person name="Ai C."/>
            <person name="Wheaton G."/>
            <person name="Tevatia R."/>
            <person name="Eckrich V."/>
            <person name="Kelly R."/>
            <person name="Blum P."/>
        </authorList>
    </citation>
    <scope>NUCLEOTIDE SEQUENCE [LARGE SCALE GENOMIC DNA]</scope>
    <source>
        <strain evidence="1 7">CuR1</strain>
    </source>
</reference>
<gene>
    <name evidence="1" type="ORF">HA72_0063</name>
    <name evidence="2" type="ORF">MsedA_0069</name>
    <name evidence="3" type="ORF">MsedB_0069</name>
    <name evidence="4" type="ORF">MsedC_0068</name>
    <name evidence="5" type="ORF">MsedD_0069</name>
    <name evidence="6" type="ORF">MsedE_0069</name>
</gene>
<evidence type="ECO:0000313" key="5">
    <source>
        <dbReference type="EMBL" id="AKV79983.1"/>
    </source>
</evidence>
<dbReference type="InterPro" id="IPR012340">
    <property type="entry name" value="NA-bd_OB-fold"/>
</dbReference>
<evidence type="ECO:0000313" key="2">
    <source>
        <dbReference type="EMBL" id="AKV73248.1"/>
    </source>
</evidence>
<dbReference type="EMBL" id="CP012175">
    <property type="protein sequence ID" value="AKV79983.1"/>
    <property type="molecule type" value="Genomic_DNA"/>
</dbReference>
<evidence type="ECO:0000313" key="8">
    <source>
        <dbReference type="Proteomes" id="UP000056255"/>
    </source>
</evidence>
<reference evidence="9 10" key="2">
    <citation type="journal article" date="2015" name="Genome Announc.">
        <title>Complete Genome Sequences of Evolved Arsenate-Resistant Metallosphaera sedula Strains.</title>
        <authorList>
            <person name="Ai C."/>
            <person name="McCarthy S."/>
            <person name="Schackwitz W."/>
            <person name="Martin J."/>
            <person name="Lipzen A."/>
            <person name="Blum P."/>
        </authorList>
    </citation>
    <scope>NUCLEOTIDE SEQUENCE [LARGE SCALE GENOMIC DNA]</scope>
    <source>
        <strain evidence="4 10">ARS120-1</strain>
        <strain evidence="5 9">ARS120-2</strain>
        <strain evidence="2 12">ARS50-1</strain>
        <strain evidence="3 11">ARS50-2</strain>
    </source>
</reference>
<dbReference type="OrthoDB" id="7902at2157"/>
<evidence type="ECO:0000313" key="6">
    <source>
        <dbReference type="EMBL" id="AKV82228.1"/>
    </source>
</evidence>
<dbReference type="EMBL" id="CP012172">
    <property type="protein sequence ID" value="AKV73248.1"/>
    <property type="molecule type" value="Genomic_DNA"/>
</dbReference>
<evidence type="ECO:0000313" key="10">
    <source>
        <dbReference type="Proteomes" id="UP000062398"/>
    </source>
</evidence>
<dbReference type="Proteomes" id="UP000056255">
    <property type="component" value="Chromosome"/>
</dbReference>
<sequence>MSKRGPRERYVYVLDHLREGNPLDKHKWHKNKPLVQVIGEDYFILMEAFPLTEQIQIEERIDRDQEPPVLKVDVLIDYEDLTSLAKDNLGKILEKIVTAKESQFVNFFNKAEPLTLKLHALELLPDIGKKTLRTILEERKRLPFSSFADIETRVGIKNVKEILVKRLLIEIKREDKYFLFVYPGESERGIEGERKPQEQKYIGYLERLKQG</sequence>
<dbReference type="PANTHER" id="PTHR40734:SF1">
    <property type="entry name" value="DNA-BINDING PROTEIN"/>
    <property type="match status" value="1"/>
</dbReference>